<feature type="compositionally biased region" description="Polar residues" evidence="3">
    <location>
        <begin position="307"/>
        <end position="317"/>
    </location>
</feature>
<dbReference type="Pfam" id="PF04652">
    <property type="entry name" value="Vta1"/>
    <property type="match status" value="1"/>
</dbReference>
<organism evidence="5 6">
    <name type="scientific">Plasmopara halstedii</name>
    <name type="common">Downy mildew of sunflower</name>
    <dbReference type="NCBI Taxonomy" id="4781"/>
    <lineage>
        <taxon>Eukaryota</taxon>
        <taxon>Sar</taxon>
        <taxon>Stramenopiles</taxon>
        <taxon>Oomycota</taxon>
        <taxon>Peronosporomycetes</taxon>
        <taxon>Peronosporales</taxon>
        <taxon>Peronosporaceae</taxon>
        <taxon>Plasmopara</taxon>
    </lineage>
</organism>
<dbReference type="GO" id="GO:0005771">
    <property type="term" value="C:multivesicular body"/>
    <property type="evidence" value="ECO:0007669"/>
    <property type="project" value="TreeGrafter"/>
</dbReference>
<feature type="compositionally biased region" description="Polar residues" evidence="3">
    <location>
        <begin position="350"/>
        <end position="359"/>
    </location>
</feature>
<evidence type="ECO:0000256" key="3">
    <source>
        <dbReference type="SAM" id="MobiDB-lite"/>
    </source>
</evidence>
<name>A0A0P1AG58_PLAHL</name>
<dbReference type="STRING" id="4781.A0A0P1AG58"/>
<feature type="domain" description="Vta1/callose synthase N-terminal" evidence="4">
    <location>
        <begin position="19"/>
        <end position="163"/>
    </location>
</feature>
<feature type="compositionally biased region" description="Basic and acidic residues" evidence="3">
    <location>
        <begin position="175"/>
        <end position="184"/>
    </location>
</feature>
<dbReference type="Gene3D" id="1.20.5.420">
    <property type="entry name" value="Immunoglobulin FC, subunit C"/>
    <property type="match status" value="1"/>
</dbReference>
<reference evidence="6" key="1">
    <citation type="submission" date="2014-09" db="EMBL/GenBank/DDBJ databases">
        <authorList>
            <person name="Sharma Rahul"/>
            <person name="Thines Marco"/>
        </authorList>
    </citation>
    <scope>NUCLEOTIDE SEQUENCE [LARGE SCALE GENOMIC DNA]</scope>
</reference>
<accession>A0A0P1AG58</accession>
<dbReference type="InterPro" id="IPR023175">
    <property type="entry name" value="Vta1/CALS_N_sf"/>
</dbReference>
<dbReference type="InterPro" id="IPR039431">
    <property type="entry name" value="Vta1/CALS_N"/>
</dbReference>
<dbReference type="AlphaFoldDB" id="A0A0P1AG58"/>
<comment type="subcellular location">
    <subcellularLocation>
        <location evidence="1">Endomembrane system</location>
    </subcellularLocation>
</comment>
<keyword evidence="6" id="KW-1185">Reference proteome</keyword>
<evidence type="ECO:0000256" key="2">
    <source>
        <dbReference type="ARBA" id="ARBA00023136"/>
    </source>
</evidence>
<evidence type="ECO:0000256" key="1">
    <source>
        <dbReference type="ARBA" id="ARBA00004308"/>
    </source>
</evidence>
<dbReference type="OMA" id="AYWCEYH"/>
<feature type="region of interest" description="Disordered" evidence="3">
    <location>
        <begin position="163"/>
        <end position="184"/>
    </location>
</feature>
<dbReference type="OrthoDB" id="391137at2759"/>
<sequence>MTTTTDPQPVRIPPTFKTLLPFIRRAEELDRDTSRPESKLIAYFCRQYAMELGIKLRENDVSNESTDYLLSLMDRLENEKKSLPEFTQEEGKEICEDFATEIFSKADDEDRAGKANKSTARTFYAAGTFFDILTQFGDIPEDIVEKRRYCKYKAATILKAVKEGKTPTPGPPEGLDFKADDDGSHDASIAANVVSSTSEPFAPAVVVSPMQRSSSINNSAPLPFPPETTRSAGAMSFSELESTWHGRASTQNPPQLSAPSHSPPAARPNSAFLTSTPPPDSTQNRKPLSFPSAADDQPTSVYKLPSDPTSDRNTPSAVISGDDPPSSPVLAYDPPPAATSSNRSHETHFAPTSSYQLPSAPSPSYEPSLCLTSQAFQGKPERLRDTHASQNEINDAIEYSKFAIAALKVKDTKLAVERLEKALRIIRGA</sequence>
<dbReference type="PANTHER" id="PTHR46009">
    <property type="entry name" value="VACUOLAR PROTEIN SORTING-ASSOCIATED PROTEIN VTA1 HOMOLOG"/>
    <property type="match status" value="1"/>
</dbReference>
<dbReference type="Proteomes" id="UP000054928">
    <property type="component" value="Unassembled WGS sequence"/>
</dbReference>
<dbReference type="RefSeq" id="XP_024575808.1">
    <property type="nucleotide sequence ID" value="XM_024724986.1"/>
</dbReference>
<dbReference type="GO" id="GO:0032511">
    <property type="term" value="P:late endosome to vacuole transport via multivesicular body sorting pathway"/>
    <property type="evidence" value="ECO:0007669"/>
    <property type="project" value="InterPro"/>
</dbReference>
<evidence type="ECO:0000259" key="4">
    <source>
        <dbReference type="Pfam" id="PF04652"/>
    </source>
</evidence>
<dbReference type="InterPro" id="IPR044538">
    <property type="entry name" value="Vta1-like"/>
</dbReference>
<dbReference type="EMBL" id="CCYD01000428">
    <property type="protein sequence ID" value="CEG39439.1"/>
    <property type="molecule type" value="Genomic_DNA"/>
</dbReference>
<dbReference type="GeneID" id="36404741"/>
<evidence type="ECO:0000313" key="5">
    <source>
        <dbReference type="EMBL" id="CEG39439.1"/>
    </source>
</evidence>
<evidence type="ECO:0000313" key="6">
    <source>
        <dbReference type="Proteomes" id="UP000054928"/>
    </source>
</evidence>
<dbReference type="PANTHER" id="PTHR46009:SF1">
    <property type="entry name" value="VACUOLAR PROTEIN SORTING-ASSOCIATED PROTEIN VTA1 HOMOLOG"/>
    <property type="match status" value="1"/>
</dbReference>
<dbReference type="Gene3D" id="1.25.40.270">
    <property type="entry name" value="Vacuolar protein sorting-associated protein vta1"/>
    <property type="match status" value="1"/>
</dbReference>
<proteinExistence type="predicted"/>
<protein>
    <submittedName>
        <fullName evidence="5">Hydroxyproline-rich glycoprotein</fullName>
    </submittedName>
</protein>
<keyword evidence="2" id="KW-0472">Membrane</keyword>
<feature type="region of interest" description="Disordered" evidence="3">
    <location>
        <begin position="213"/>
        <end position="368"/>
    </location>
</feature>